<dbReference type="Proteomes" id="UP000054097">
    <property type="component" value="Unassembled WGS sequence"/>
</dbReference>
<sequence length="815" mass="91791">MADPSLVQNMRVYEIPRWRVDIADRLDWRRRDILSDLERVLLICSPSPLNSAAGGFIPRYRLPAAIREACERVALGLPARPEATPNAELSANLNTLIDREADFLRQMREDGHDLGPEISQEAFRAIKENLGGHLRTVNGLFIDMDLLNEVPGEDFRARVRPGFFSEGMGRAMALHWDRMQVIHKLDGVDFDADFRQNLGVCIDIWRLLVVQTWWGLMVVMLCVLLKPLNPLLIVGYGVPAAHMFTQSTLALLAVETNTNDRLHPGVVHHPHIKSLMAPPQYPDFLSVVGRLLIVSTGPSPNQLALYLPMIHPGREFHRPWLLLLLLRVGFLVTFKGHVTRRVLAHLAASSPPDNTADGRRAFLVAAREDVEKRLEKEGLETLLAKWLVQLQEAETADAVLRGRHVVHGELVRYESGRSKITRGRTSGSVAVGQPFSRERSQQLDQLRQLASTSSQNGFQVFSGPQGCSPESELYGQWLLGREEGVSLLWSANRYGRSPEAFIAVQRDYQRLASYNKLEALRNRQALSDRYGSYRRAVLLVRFDTAARETLRGKFTDFAQATRVVTCNGCLEPDIGHDQNTQHRCRIEDEADKCTAMINRARGTVSQFGGYLRVMFLHELIEYPRMLDFVTEDDLTEMGISSTPAIQFLTDASGSPLLFLPPGLDLSGLEDLVWHREDTEPRILLASALVIALRAMAERESLPLGDIYSRQQHTLSNKKFGTSLMSAIAHNPRKVKVCIHTVEGCGMVSVRSSKYNKWVQMDHMCNRNAGEKPVESEHRFLTVSGFVGLPYILQRVYVYKALVEGDDAFKEVLMWG</sequence>
<reference evidence="1 2" key="1">
    <citation type="submission" date="2014-04" db="EMBL/GenBank/DDBJ databases">
        <authorList>
            <consortium name="DOE Joint Genome Institute"/>
            <person name="Kuo A."/>
            <person name="Zuccaro A."/>
            <person name="Kohler A."/>
            <person name="Nagy L.G."/>
            <person name="Floudas D."/>
            <person name="Copeland A."/>
            <person name="Barry K.W."/>
            <person name="Cichocki N."/>
            <person name="Veneault-Fourrey C."/>
            <person name="LaButti K."/>
            <person name="Lindquist E.A."/>
            <person name="Lipzen A."/>
            <person name="Lundell T."/>
            <person name="Morin E."/>
            <person name="Murat C."/>
            <person name="Sun H."/>
            <person name="Tunlid A."/>
            <person name="Henrissat B."/>
            <person name="Grigoriev I.V."/>
            <person name="Hibbett D.S."/>
            <person name="Martin F."/>
            <person name="Nordberg H.P."/>
            <person name="Cantor M.N."/>
            <person name="Hua S.X."/>
        </authorList>
    </citation>
    <scope>NUCLEOTIDE SEQUENCE [LARGE SCALE GENOMIC DNA]</scope>
    <source>
        <strain evidence="1 2">MAFF 305830</strain>
    </source>
</reference>
<dbReference type="HOGENOM" id="CLU_344224_0_0_1"/>
<dbReference type="AlphaFoldDB" id="A0A0C2XYY7"/>
<proteinExistence type="predicted"/>
<name>A0A0C2XYY7_SERVB</name>
<evidence type="ECO:0000313" key="1">
    <source>
        <dbReference type="EMBL" id="KIM34067.1"/>
    </source>
</evidence>
<dbReference type="STRING" id="933852.A0A0C2XYY7"/>
<dbReference type="OrthoDB" id="2999363at2759"/>
<evidence type="ECO:0000313" key="2">
    <source>
        <dbReference type="Proteomes" id="UP000054097"/>
    </source>
</evidence>
<keyword evidence="2" id="KW-1185">Reference proteome</keyword>
<accession>A0A0C2XYY7</accession>
<reference evidence="2" key="2">
    <citation type="submission" date="2015-01" db="EMBL/GenBank/DDBJ databases">
        <title>Evolutionary Origins and Diversification of the Mycorrhizal Mutualists.</title>
        <authorList>
            <consortium name="DOE Joint Genome Institute"/>
            <consortium name="Mycorrhizal Genomics Consortium"/>
            <person name="Kohler A."/>
            <person name="Kuo A."/>
            <person name="Nagy L.G."/>
            <person name="Floudas D."/>
            <person name="Copeland A."/>
            <person name="Barry K.W."/>
            <person name="Cichocki N."/>
            <person name="Veneault-Fourrey C."/>
            <person name="LaButti K."/>
            <person name="Lindquist E.A."/>
            <person name="Lipzen A."/>
            <person name="Lundell T."/>
            <person name="Morin E."/>
            <person name="Murat C."/>
            <person name="Riley R."/>
            <person name="Ohm R."/>
            <person name="Sun H."/>
            <person name="Tunlid A."/>
            <person name="Henrissat B."/>
            <person name="Grigoriev I.V."/>
            <person name="Hibbett D.S."/>
            <person name="Martin F."/>
        </authorList>
    </citation>
    <scope>NUCLEOTIDE SEQUENCE [LARGE SCALE GENOMIC DNA]</scope>
    <source>
        <strain evidence="2">MAFF 305830</strain>
    </source>
</reference>
<organism evidence="1 2">
    <name type="scientific">Serendipita vermifera MAFF 305830</name>
    <dbReference type="NCBI Taxonomy" id="933852"/>
    <lineage>
        <taxon>Eukaryota</taxon>
        <taxon>Fungi</taxon>
        <taxon>Dikarya</taxon>
        <taxon>Basidiomycota</taxon>
        <taxon>Agaricomycotina</taxon>
        <taxon>Agaricomycetes</taxon>
        <taxon>Sebacinales</taxon>
        <taxon>Serendipitaceae</taxon>
        <taxon>Serendipita</taxon>
    </lineage>
</organism>
<protein>
    <submittedName>
        <fullName evidence="1">Uncharacterized protein</fullName>
    </submittedName>
</protein>
<dbReference type="EMBL" id="KN824277">
    <property type="protein sequence ID" value="KIM34067.1"/>
    <property type="molecule type" value="Genomic_DNA"/>
</dbReference>
<gene>
    <name evidence="1" type="ORF">M408DRAFT_325588</name>
</gene>